<feature type="region of interest" description="Disordered" evidence="8">
    <location>
        <begin position="617"/>
        <end position="647"/>
    </location>
</feature>
<keyword evidence="6" id="KW-0539">Nucleus</keyword>
<dbReference type="PANTHER" id="PTHR12162">
    <property type="entry name" value="NIBRIN-RELATED"/>
    <property type="match status" value="1"/>
</dbReference>
<evidence type="ECO:0000256" key="5">
    <source>
        <dbReference type="ARBA" id="ARBA00023204"/>
    </source>
</evidence>
<dbReference type="GO" id="GO:0000724">
    <property type="term" value="P:double-strand break repair via homologous recombination"/>
    <property type="evidence" value="ECO:0007669"/>
    <property type="project" value="TreeGrafter"/>
</dbReference>
<comment type="caution">
    <text evidence="10">The sequence shown here is derived from an EMBL/GenBank/DDBJ whole genome shotgun (WGS) entry which is preliminary data.</text>
</comment>
<evidence type="ECO:0000313" key="10">
    <source>
        <dbReference type="EMBL" id="CAG5102180.1"/>
    </source>
</evidence>
<dbReference type="OrthoDB" id="552194at2759"/>
<evidence type="ECO:0000256" key="3">
    <source>
        <dbReference type="ARBA" id="ARBA00022454"/>
    </source>
</evidence>
<dbReference type="GO" id="GO:0003684">
    <property type="term" value="F:damaged DNA binding"/>
    <property type="evidence" value="ECO:0007669"/>
    <property type="project" value="TreeGrafter"/>
</dbReference>
<dbReference type="Pfam" id="PF00498">
    <property type="entry name" value="FHA"/>
    <property type="match status" value="1"/>
</dbReference>
<feature type="compositionally biased region" description="Polar residues" evidence="8">
    <location>
        <begin position="505"/>
        <end position="522"/>
    </location>
</feature>
<evidence type="ECO:0000256" key="7">
    <source>
        <dbReference type="ARBA" id="ARBA00044757"/>
    </source>
</evidence>
<dbReference type="Gene3D" id="2.60.200.20">
    <property type="match status" value="1"/>
</dbReference>
<gene>
    <name evidence="10" type="ORF">HICCMSTLAB_LOCUS10886</name>
</gene>
<evidence type="ECO:0000259" key="9">
    <source>
        <dbReference type="PROSITE" id="PS50006"/>
    </source>
</evidence>
<dbReference type="Gene3D" id="3.40.50.10190">
    <property type="entry name" value="BRCT domain"/>
    <property type="match status" value="1"/>
</dbReference>
<evidence type="ECO:0000313" key="11">
    <source>
        <dbReference type="Proteomes" id="UP000786811"/>
    </source>
</evidence>
<feature type="compositionally biased region" description="Basic and acidic residues" evidence="8">
    <location>
        <begin position="572"/>
        <end position="591"/>
    </location>
</feature>
<organism evidence="10 11">
    <name type="scientific">Cotesia congregata</name>
    <name type="common">Parasitoid wasp</name>
    <name type="synonym">Apanteles congregatus</name>
    <dbReference type="NCBI Taxonomy" id="51543"/>
    <lineage>
        <taxon>Eukaryota</taxon>
        <taxon>Metazoa</taxon>
        <taxon>Ecdysozoa</taxon>
        <taxon>Arthropoda</taxon>
        <taxon>Hexapoda</taxon>
        <taxon>Insecta</taxon>
        <taxon>Pterygota</taxon>
        <taxon>Neoptera</taxon>
        <taxon>Endopterygota</taxon>
        <taxon>Hymenoptera</taxon>
        <taxon>Apocrita</taxon>
        <taxon>Ichneumonoidea</taxon>
        <taxon>Braconidae</taxon>
        <taxon>Microgastrinae</taxon>
        <taxon>Cotesia</taxon>
    </lineage>
</organism>
<dbReference type="PANTHER" id="PTHR12162:SF0">
    <property type="entry name" value="NIBRIN"/>
    <property type="match status" value="1"/>
</dbReference>
<keyword evidence="4" id="KW-0227">DNA damage</keyword>
<dbReference type="GO" id="GO:0030870">
    <property type="term" value="C:Mre11 complex"/>
    <property type="evidence" value="ECO:0007669"/>
    <property type="project" value="InterPro"/>
</dbReference>
<dbReference type="InterPro" id="IPR032429">
    <property type="entry name" value="Nibrin_BRCT2"/>
</dbReference>
<accession>A0A8J2HKM7</accession>
<feature type="region of interest" description="Disordered" evidence="8">
    <location>
        <begin position="459"/>
        <end position="603"/>
    </location>
</feature>
<feature type="compositionally biased region" description="Basic and acidic residues" evidence="8">
    <location>
        <begin position="617"/>
        <end position="630"/>
    </location>
</feature>
<dbReference type="InterPro" id="IPR040227">
    <property type="entry name" value="Nibrin-rel"/>
</dbReference>
<reference evidence="10" key="1">
    <citation type="submission" date="2021-04" db="EMBL/GenBank/DDBJ databases">
        <authorList>
            <person name="Chebbi M.A.C M."/>
        </authorList>
    </citation>
    <scope>NUCLEOTIDE SEQUENCE</scope>
</reference>
<protein>
    <submittedName>
        <fullName evidence="10">Similar to NBN: Nibrin (Gallus gallus)</fullName>
    </submittedName>
</protein>
<evidence type="ECO:0000256" key="4">
    <source>
        <dbReference type="ARBA" id="ARBA00022763"/>
    </source>
</evidence>
<dbReference type="InterPro" id="IPR043014">
    <property type="entry name" value="Nibrin_BRCT2_sf"/>
</dbReference>
<dbReference type="AlphaFoldDB" id="A0A8J2HKM7"/>
<feature type="region of interest" description="Disordered" evidence="8">
    <location>
        <begin position="682"/>
        <end position="713"/>
    </location>
</feature>
<dbReference type="GO" id="GO:0005694">
    <property type="term" value="C:chromosome"/>
    <property type="evidence" value="ECO:0007669"/>
    <property type="project" value="UniProtKB-SubCell"/>
</dbReference>
<dbReference type="InterPro" id="IPR008984">
    <property type="entry name" value="SMAD_FHA_dom_sf"/>
</dbReference>
<evidence type="ECO:0000256" key="8">
    <source>
        <dbReference type="SAM" id="MobiDB-lite"/>
    </source>
</evidence>
<dbReference type="PROSITE" id="PS50006">
    <property type="entry name" value="FHA_DOMAIN"/>
    <property type="match status" value="1"/>
</dbReference>
<proteinExistence type="inferred from homology"/>
<dbReference type="InterPro" id="IPR000253">
    <property type="entry name" value="FHA_dom"/>
</dbReference>
<keyword evidence="11" id="KW-1185">Reference proteome</keyword>
<feature type="compositionally biased region" description="Polar residues" evidence="8">
    <location>
        <begin position="459"/>
        <end position="473"/>
    </location>
</feature>
<dbReference type="Proteomes" id="UP000786811">
    <property type="component" value="Unassembled WGS sequence"/>
</dbReference>
<dbReference type="SUPFAM" id="SSF49879">
    <property type="entry name" value="SMAD/FHA domain"/>
    <property type="match status" value="1"/>
</dbReference>
<dbReference type="EMBL" id="CAJNRD030001123">
    <property type="protein sequence ID" value="CAG5102180.1"/>
    <property type="molecule type" value="Genomic_DNA"/>
</dbReference>
<evidence type="ECO:0000256" key="6">
    <source>
        <dbReference type="ARBA" id="ARBA00023242"/>
    </source>
</evidence>
<keyword evidence="5" id="KW-0234">DNA repair</keyword>
<comment type="subcellular location">
    <subcellularLocation>
        <location evidence="2">Chromosome</location>
    </subcellularLocation>
    <subcellularLocation>
        <location evidence="1">Nucleus</location>
    </subcellularLocation>
</comment>
<comment type="similarity">
    <text evidence="7">Belongs to the Nibrin family.</text>
</comment>
<feature type="compositionally biased region" description="Basic and acidic residues" evidence="8">
    <location>
        <begin position="476"/>
        <end position="491"/>
    </location>
</feature>
<name>A0A8J2HKM7_COTCN</name>
<dbReference type="Gene3D" id="3.40.50.10980">
    <property type="entry name" value="Nibrin, BRCT2 domain"/>
    <property type="match status" value="1"/>
</dbReference>
<feature type="compositionally biased region" description="Basic and acidic residues" evidence="8">
    <location>
        <begin position="682"/>
        <end position="700"/>
    </location>
</feature>
<evidence type="ECO:0000256" key="1">
    <source>
        <dbReference type="ARBA" id="ARBA00004123"/>
    </source>
</evidence>
<sequence length="942" mass="107959">MWSLVHPNGTVVYITLQKKEIQIGRNPSSDLCLTSDQTISRHHAKITVYQNTKNSRNYSENSSTDNSICEITDQGSRYSTYVIRDTEIKLIPSQPFQLNPGDKIKFSSNKNIWTLNYTKIGIVSCGHDHDNKKNLVKAIEDIGGTVFNECNSKCTHYLSMCNRITPKFILAVIDGLPITDKKYWDYFLHSVKQNIELPEVEDYIITNACLPEEFKDAPLYPTDDRRRIFDGYNFIFFSTKQCNNYGLIIKAAGGKSFLYHKFTFDTEDLLEPNMIIIEYYPNKEDQNLKLISDKEYYALQITLREKNRRMVRCVEILGAILFCSTKKYCNSIIKVHNRFWNDSPQKKRKTVQKMVKINQDQRKGALDHIRQKKNQPVSEKVIDAQVNVPQKKLEFRLELARCDDTPVSENRWVDVKASQKVRQKSQAMSTIDIKRSGKSGLRSTRLLNVNKIKKLNGQTNQQNECGKSSSENVLKNPKEADIKLSKSKEDIGTQNKTHRHKNKESNLASYSKTGSGKPSTRATSEHSEKLSTAELSKLKKKNLNQEDNSVVQNHSDDENEKSSANDISTVQKDSRNEISKDIEDEKLEKKLPSTQSRAEVRRKKRFEDILGVLDVSKKISSKDQNGDKNNQDILDNTQSKKDCSQSSKGIKIISNVPVEIPNKNFSQAVVASDLKESNKKVETFNEKNLDQSKESSESKGKLNRKRKLDEKETSQVPDKFIKILKPVEEKPIEIISLSDDSFHNNSQLLDHDYFETNKKYEDSTEFSEIPSAHSPKCSSNNTEINNQVNPELEFPNDVIPPILEEFDDNQVSEAIERTIISDQEYENLEDDDVNLINPLIISTQNENVENDQQSSRMDFLEFQEQQDDCDISNADVHTNSNLYAADVYRNSDSSSADEDLEPVFLTTQDIRSLVRENSIKPNYKVDNCKTSFSNKLPGFFFQ</sequence>
<dbReference type="InterPro" id="IPR036420">
    <property type="entry name" value="BRCT_dom_sf"/>
</dbReference>
<feature type="domain" description="FHA" evidence="9">
    <location>
        <begin position="21"/>
        <end position="67"/>
    </location>
</feature>
<dbReference type="Pfam" id="PF16508">
    <property type="entry name" value="NIBRIN_BRCT_II"/>
    <property type="match status" value="1"/>
</dbReference>
<dbReference type="SUPFAM" id="SSF52113">
    <property type="entry name" value="BRCT domain"/>
    <property type="match status" value="1"/>
</dbReference>
<keyword evidence="3" id="KW-0158">Chromosome</keyword>
<dbReference type="GO" id="GO:0007095">
    <property type="term" value="P:mitotic G2 DNA damage checkpoint signaling"/>
    <property type="evidence" value="ECO:0007669"/>
    <property type="project" value="InterPro"/>
</dbReference>
<feature type="compositionally biased region" description="Basic and acidic residues" evidence="8">
    <location>
        <begin position="554"/>
        <end position="563"/>
    </location>
</feature>
<evidence type="ECO:0000256" key="2">
    <source>
        <dbReference type="ARBA" id="ARBA00004286"/>
    </source>
</evidence>